<sequence length="50" mass="5621">MRPGLFAQTHVRPDLHGRAIADTVMGDHALERNDAMALLARYELASSRWC</sequence>
<evidence type="ECO:0000313" key="2">
    <source>
        <dbReference type="Proteomes" id="UP001589646"/>
    </source>
</evidence>
<dbReference type="EMBL" id="JBHMCE010000002">
    <property type="protein sequence ID" value="MFB9526246.1"/>
    <property type="molecule type" value="Genomic_DNA"/>
</dbReference>
<organism evidence="1 2">
    <name type="scientific">Nonomuraea roseola</name>
    <dbReference type="NCBI Taxonomy" id="46179"/>
    <lineage>
        <taxon>Bacteria</taxon>
        <taxon>Bacillati</taxon>
        <taxon>Actinomycetota</taxon>
        <taxon>Actinomycetes</taxon>
        <taxon>Streptosporangiales</taxon>
        <taxon>Streptosporangiaceae</taxon>
        <taxon>Nonomuraea</taxon>
    </lineage>
</organism>
<evidence type="ECO:0000313" key="1">
    <source>
        <dbReference type="EMBL" id="MFB9526246.1"/>
    </source>
</evidence>
<proteinExistence type="predicted"/>
<reference evidence="1 2" key="1">
    <citation type="submission" date="2024-09" db="EMBL/GenBank/DDBJ databases">
        <authorList>
            <person name="Sun Q."/>
            <person name="Mori K."/>
        </authorList>
    </citation>
    <scope>NUCLEOTIDE SEQUENCE [LARGE SCALE GENOMIC DNA]</scope>
    <source>
        <strain evidence="1 2">JCM 3323</strain>
    </source>
</reference>
<name>A0ABV5PUT9_9ACTN</name>
<gene>
    <name evidence="1" type="ORF">ACFFRN_06435</name>
</gene>
<comment type="caution">
    <text evidence="1">The sequence shown here is derived from an EMBL/GenBank/DDBJ whole genome shotgun (WGS) entry which is preliminary data.</text>
</comment>
<accession>A0ABV5PUT9</accession>
<keyword evidence="2" id="KW-1185">Reference proteome</keyword>
<protein>
    <submittedName>
        <fullName evidence="1">Uncharacterized protein</fullName>
    </submittedName>
</protein>
<dbReference type="Proteomes" id="UP001589646">
    <property type="component" value="Unassembled WGS sequence"/>
</dbReference>
<dbReference type="RefSeq" id="WP_346123159.1">
    <property type="nucleotide sequence ID" value="NZ_BAAAXC010000014.1"/>
</dbReference>